<dbReference type="InParanoid" id="A0A1X2HFA9"/>
<evidence type="ECO:0000256" key="1">
    <source>
        <dbReference type="SAM" id="Phobius"/>
    </source>
</evidence>
<organism evidence="2 3">
    <name type="scientific">Syncephalastrum racemosum</name>
    <name type="common">Filamentous fungus</name>
    <dbReference type="NCBI Taxonomy" id="13706"/>
    <lineage>
        <taxon>Eukaryota</taxon>
        <taxon>Fungi</taxon>
        <taxon>Fungi incertae sedis</taxon>
        <taxon>Mucoromycota</taxon>
        <taxon>Mucoromycotina</taxon>
        <taxon>Mucoromycetes</taxon>
        <taxon>Mucorales</taxon>
        <taxon>Syncephalastraceae</taxon>
        <taxon>Syncephalastrum</taxon>
    </lineage>
</organism>
<dbReference type="Proteomes" id="UP000242180">
    <property type="component" value="Unassembled WGS sequence"/>
</dbReference>
<protein>
    <submittedName>
        <fullName evidence="2">Uncharacterized protein</fullName>
    </submittedName>
</protein>
<keyword evidence="1" id="KW-1133">Transmembrane helix</keyword>
<proteinExistence type="predicted"/>
<keyword evidence="1" id="KW-0812">Transmembrane</keyword>
<feature type="transmembrane region" description="Helical" evidence="1">
    <location>
        <begin position="41"/>
        <end position="58"/>
    </location>
</feature>
<name>A0A1X2HFA9_SYNRA</name>
<accession>A0A1X2HFA9</accession>
<dbReference type="EMBL" id="MCGN01000004">
    <property type="protein sequence ID" value="ORY97611.1"/>
    <property type="molecule type" value="Genomic_DNA"/>
</dbReference>
<keyword evidence="1" id="KW-0472">Membrane</keyword>
<gene>
    <name evidence="2" type="ORF">BCR43DRAFT_490054</name>
</gene>
<sequence>MHVRDACVFRECIRGQSKGIDACVRQLSDFSRVMMELKTKMILICNHLLAIHLFFYYFSQI</sequence>
<comment type="caution">
    <text evidence="2">The sequence shown here is derived from an EMBL/GenBank/DDBJ whole genome shotgun (WGS) entry which is preliminary data.</text>
</comment>
<dbReference type="AlphaFoldDB" id="A0A1X2HFA9"/>
<keyword evidence="3" id="KW-1185">Reference proteome</keyword>
<evidence type="ECO:0000313" key="2">
    <source>
        <dbReference type="EMBL" id="ORY97611.1"/>
    </source>
</evidence>
<evidence type="ECO:0000313" key="3">
    <source>
        <dbReference type="Proteomes" id="UP000242180"/>
    </source>
</evidence>
<reference evidence="2 3" key="1">
    <citation type="submission" date="2016-07" db="EMBL/GenBank/DDBJ databases">
        <title>Pervasive Adenine N6-methylation of Active Genes in Fungi.</title>
        <authorList>
            <consortium name="DOE Joint Genome Institute"/>
            <person name="Mondo S.J."/>
            <person name="Dannebaum R.O."/>
            <person name="Kuo R.C."/>
            <person name="Labutti K."/>
            <person name="Haridas S."/>
            <person name="Kuo A."/>
            <person name="Salamov A."/>
            <person name="Ahrendt S.R."/>
            <person name="Lipzen A."/>
            <person name="Sullivan W."/>
            <person name="Andreopoulos W.B."/>
            <person name="Clum A."/>
            <person name="Lindquist E."/>
            <person name="Daum C."/>
            <person name="Ramamoorthy G.K."/>
            <person name="Gryganskyi A."/>
            <person name="Culley D."/>
            <person name="Magnuson J.K."/>
            <person name="James T.Y."/>
            <person name="O'Malley M.A."/>
            <person name="Stajich J.E."/>
            <person name="Spatafora J.W."/>
            <person name="Visel A."/>
            <person name="Grigoriev I.V."/>
        </authorList>
    </citation>
    <scope>NUCLEOTIDE SEQUENCE [LARGE SCALE GENOMIC DNA]</scope>
    <source>
        <strain evidence="2 3">NRRL 2496</strain>
    </source>
</reference>